<evidence type="ECO:0000256" key="3">
    <source>
        <dbReference type="ARBA" id="ARBA00022840"/>
    </source>
</evidence>
<keyword evidence="2 6" id="KW-0547">Nucleotide-binding</keyword>
<comment type="catalytic activity">
    <reaction evidence="4">
        <text>L-threonyl-[protein] + ATP = O-phospho-L-threonyl-[protein] + ADP + H(+)</text>
        <dbReference type="Rhea" id="RHEA:46608"/>
        <dbReference type="Rhea" id="RHEA-COMP:11060"/>
        <dbReference type="Rhea" id="RHEA-COMP:11605"/>
        <dbReference type="ChEBI" id="CHEBI:15378"/>
        <dbReference type="ChEBI" id="CHEBI:30013"/>
        <dbReference type="ChEBI" id="CHEBI:30616"/>
        <dbReference type="ChEBI" id="CHEBI:61977"/>
        <dbReference type="ChEBI" id="CHEBI:456216"/>
        <dbReference type="EC" id="2.7.11.24"/>
    </reaction>
</comment>
<dbReference type="Pfam" id="PF00069">
    <property type="entry name" value="Pkinase"/>
    <property type="match status" value="1"/>
</dbReference>
<evidence type="ECO:0000259" key="7">
    <source>
        <dbReference type="PROSITE" id="PS50011"/>
    </source>
</evidence>
<dbReference type="InterPro" id="IPR000719">
    <property type="entry name" value="Prot_kinase_dom"/>
</dbReference>
<dbReference type="PROSITE" id="PS50011">
    <property type="entry name" value="PROTEIN_KINASE_DOM"/>
    <property type="match status" value="1"/>
</dbReference>
<evidence type="ECO:0000256" key="5">
    <source>
        <dbReference type="ARBA" id="ARBA00048312"/>
    </source>
</evidence>
<comment type="caution">
    <text evidence="8">The sequence shown here is derived from an EMBL/GenBank/DDBJ whole genome shotgun (WGS) entry which is preliminary data.</text>
</comment>
<dbReference type="Proteomes" id="UP000712281">
    <property type="component" value="Unassembled WGS sequence"/>
</dbReference>
<gene>
    <name evidence="8" type="ORF">F2Q68_00035815</name>
</gene>
<dbReference type="GO" id="GO:0004707">
    <property type="term" value="F:MAP kinase activity"/>
    <property type="evidence" value="ECO:0007669"/>
    <property type="project" value="UniProtKB-EC"/>
</dbReference>
<dbReference type="FunFam" id="3.30.200.20:FF:000335">
    <property type="entry name" value="Serine/threonine-protein kinase MHK"/>
    <property type="match status" value="1"/>
</dbReference>
<dbReference type="AlphaFoldDB" id="A0A8S9H1B5"/>
<dbReference type="SUPFAM" id="SSF56112">
    <property type="entry name" value="Protein kinase-like (PK-like)"/>
    <property type="match status" value="1"/>
</dbReference>
<accession>A0A8S9H1B5</accession>
<feature type="domain" description="Protein kinase" evidence="7">
    <location>
        <begin position="10"/>
        <end position="253"/>
    </location>
</feature>
<dbReference type="PANTHER" id="PTHR24055">
    <property type="entry name" value="MITOGEN-ACTIVATED PROTEIN KINASE"/>
    <property type="match status" value="1"/>
</dbReference>
<dbReference type="InterPro" id="IPR011009">
    <property type="entry name" value="Kinase-like_dom_sf"/>
</dbReference>
<dbReference type="Gene3D" id="1.10.510.10">
    <property type="entry name" value="Transferase(Phosphotransferase) domain 1"/>
    <property type="match status" value="2"/>
</dbReference>
<organism evidence="8 9">
    <name type="scientific">Brassica cretica</name>
    <name type="common">Mustard</name>
    <dbReference type="NCBI Taxonomy" id="69181"/>
    <lineage>
        <taxon>Eukaryota</taxon>
        <taxon>Viridiplantae</taxon>
        <taxon>Streptophyta</taxon>
        <taxon>Embryophyta</taxon>
        <taxon>Tracheophyta</taxon>
        <taxon>Spermatophyta</taxon>
        <taxon>Magnoliopsida</taxon>
        <taxon>eudicotyledons</taxon>
        <taxon>Gunneridae</taxon>
        <taxon>Pentapetalae</taxon>
        <taxon>rosids</taxon>
        <taxon>malvids</taxon>
        <taxon>Brassicales</taxon>
        <taxon>Brassicaceae</taxon>
        <taxon>Brassiceae</taxon>
        <taxon>Brassica</taxon>
    </lineage>
</organism>
<evidence type="ECO:0000313" key="8">
    <source>
        <dbReference type="EMBL" id="KAF2550057.1"/>
    </source>
</evidence>
<dbReference type="InterPro" id="IPR050117">
    <property type="entry name" value="MAPK"/>
</dbReference>
<dbReference type="InterPro" id="IPR017441">
    <property type="entry name" value="Protein_kinase_ATP_BS"/>
</dbReference>
<evidence type="ECO:0000313" key="9">
    <source>
        <dbReference type="Proteomes" id="UP000712281"/>
    </source>
</evidence>
<evidence type="ECO:0000256" key="1">
    <source>
        <dbReference type="ARBA" id="ARBA00008832"/>
    </source>
</evidence>
<proteinExistence type="inferred from homology"/>
<dbReference type="Gene3D" id="3.30.200.20">
    <property type="entry name" value="Phosphorylase Kinase, domain 1"/>
    <property type="match status" value="1"/>
</dbReference>
<evidence type="ECO:0000256" key="2">
    <source>
        <dbReference type="ARBA" id="ARBA00022741"/>
    </source>
</evidence>
<name>A0A8S9H1B5_BRACR</name>
<dbReference type="EMBL" id="QGKW02001988">
    <property type="protein sequence ID" value="KAF2550057.1"/>
    <property type="molecule type" value="Genomic_DNA"/>
</dbReference>
<keyword evidence="3 6" id="KW-0067">ATP-binding</keyword>
<evidence type="ECO:0000256" key="6">
    <source>
        <dbReference type="PROSITE-ProRule" id="PRU10141"/>
    </source>
</evidence>
<dbReference type="GO" id="GO:0005524">
    <property type="term" value="F:ATP binding"/>
    <property type="evidence" value="ECO:0007669"/>
    <property type="project" value="UniProtKB-UniRule"/>
</dbReference>
<feature type="binding site" evidence="6">
    <location>
        <position position="40"/>
    </location>
    <ligand>
        <name>ATP</name>
        <dbReference type="ChEBI" id="CHEBI:30616"/>
    </ligand>
</feature>
<reference evidence="8" key="1">
    <citation type="submission" date="2019-12" db="EMBL/GenBank/DDBJ databases">
        <title>Genome sequencing and annotation of Brassica cretica.</title>
        <authorList>
            <person name="Studholme D.J."/>
            <person name="Sarris P.F."/>
        </authorList>
    </citation>
    <scope>NUCLEOTIDE SEQUENCE</scope>
    <source>
        <strain evidence="8">PFS-001/15</strain>
        <tissue evidence="8">Leaf</tissue>
    </source>
</reference>
<sequence length="253" mass="29719">MNLNHFHAKYNLIKEVGDGTFGNVWRAVNKLTGEVVAIKKMKKKYYSWEECINLREVKSLSRMNHPNIVKLKEVIRENDILYFVFEYMECNLYQLMKDRPKLFAESDIRNWCFQVFQGLCYMHQRGYFHRDLKPEYVSTRWYRAPEVLLRSYVYTSKVDMWAMGAILAELLSLRPLFPGASEADEIYKICSVIGSPTEETWLKGLNLASVINYQFPQEHNGLENCLADFLQADFLIPLYASFGRTCQFQPVCL</sequence>
<comment type="catalytic activity">
    <reaction evidence="5">
        <text>L-seryl-[protein] + ATP = O-phospho-L-seryl-[protein] + ADP + H(+)</text>
        <dbReference type="Rhea" id="RHEA:17989"/>
        <dbReference type="Rhea" id="RHEA-COMP:9863"/>
        <dbReference type="Rhea" id="RHEA-COMP:11604"/>
        <dbReference type="ChEBI" id="CHEBI:15378"/>
        <dbReference type="ChEBI" id="CHEBI:29999"/>
        <dbReference type="ChEBI" id="CHEBI:30616"/>
        <dbReference type="ChEBI" id="CHEBI:83421"/>
        <dbReference type="ChEBI" id="CHEBI:456216"/>
        <dbReference type="EC" id="2.7.11.24"/>
    </reaction>
</comment>
<evidence type="ECO:0000256" key="4">
    <source>
        <dbReference type="ARBA" id="ARBA00047592"/>
    </source>
</evidence>
<comment type="similarity">
    <text evidence="1">Belongs to the protein kinase superfamily. CMGC Ser/Thr protein kinase family. MAP kinase subfamily.</text>
</comment>
<protein>
    <recommendedName>
        <fullName evidence="7">Protein kinase domain-containing protein</fullName>
    </recommendedName>
</protein>
<dbReference type="PROSITE" id="PS00107">
    <property type="entry name" value="PROTEIN_KINASE_ATP"/>
    <property type="match status" value="1"/>
</dbReference>